<feature type="transmembrane region" description="Helical" evidence="1">
    <location>
        <begin position="402"/>
        <end position="418"/>
    </location>
</feature>
<dbReference type="OrthoDB" id="4339140at2"/>
<feature type="transmembrane region" description="Helical" evidence="1">
    <location>
        <begin position="438"/>
        <end position="458"/>
    </location>
</feature>
<feature type="transmembrane region" description="Helical" evidence="1">
    <location>
        <begin position="156"/>
        <end position="176"/>
    </location>
</feature>
<evidence type="ECO:0000256" key="1">
    <source>
        <dbReference type="SAM" id="Phobius"/>
    </source>
</evidence>
<proteinExistence type="predicted"/>
<dbReference type="RefSeq" id="WP_145803951.1">
    <property type="nucleotide sequence ID" value="NZ_VIVK01000001.1"/>
</dbReference>
<comment type="caution">
    <text evidence="2">The sequence shown here is derived from an EMBL/GenBank/DDBJ whole genome shotgun (WGS) entry which is preliminary data.</text>
</comment>
<feature type="transmembrane region" description="Helical" evidence="1">
    <location>
        <begin position="298"/>
        <end position="316"/>
    </location>
</feature>
<dbReference type="Proteomes" id="UP000318380">
    <property type="component" value="Unassembled WGS sequence"/>
</dbReference>
<keyword evidence="1" id="KW-0472">Membrane</keyword>
<feature type="transmembrane region" description="Helical" evidence="1">
    <location>
        <begin position="377"/>
        <end position="397"/>
    </location>
</feature>
<dbReference type="AlphaFoldDB" id="A0A561BMP9"/>
<name>A0A561BMP9_9ACTN</name>
<feature type="transmembrane region" description="Helical" evidence="1">
    <location>
        <begin position="231"/>
        <end position="252"/>
    </location>
</feature>
<keyword evidence="1" id="KW-0812">Transmembrane</keyword>
<feature type="transmembrane region" description="Helical" evidence="1">
    <location>
        <begin position="350"/>
        <end position="371"/>
    </location>
</feature>
<gene>
    <name evidence="2" type="ORF">FB561_1249</name>
</gene>
<sequence length="464" mass="47900">MSADSVLLPAVPERPGELAVRPGGEVVPVDAFEVAATLEASGVSDRLARQRYGHTDVFALARQRYEAITAGEPVTPAQVAPPKVDVRDTLLRGFVFVLPALLTGAALGRHPSLPLVAMVLAAVIVGWAAGQGIAYVGYRVLGAGSATGARFQMMKLALVTVAGSLVAGVVVGLLGWVTWPAVVLAVGQIAFVLSSSIALVLGRPAVIGIALVPGLCVSIPALIQPSLVPRWLVLAAICCTLVIAVGWVGLLLRGATAPSAELARAATAGAMPYVGYGLSLALLLSIALVDSVRAPTSVAIAVTMAPLMCGVLVAEFQLARYRRSAEIALRTAESRADATAALRRALRRCLGGYLLGLTVLTAVAIVLLARSSDLATLLRFAGAGALGWAFLAALMLVAFQQLLPVLVASAAALYLLAARELLPALPVEPLAAQLALEYLLVALALAVALTVIALRLLVRPELHR</sequence>
<feature type="transmembrane region" description="Helical" evidence="1">
    <location>
        <begin position="182"/>
        <end position="201"/>
    </location>
</feature>
<protein>
    <submittedName>
        <fullName evidence="2">Uncharacterized protein</fullName>
    </submittedName>
</protein>
<feature type="transmembrane region" description="Helical" evidence="1">
    <location>
        <begin position="90"/>
        <end position="107"/>
    </location>
</feature>
<feature type="transmembrane region" description="Helical" evidence="1">
    <location>
        <begin position="206"/>
        <end position="225"/>
    </location>
</feature>
<feature type="transmembrane region" description="Helical" evidence="1">
    <location>
        <begin position="273"/>
        <end position="292"/>
    </location>
</feature>
<feature type="transmembrane region" description="Helical" evidence="1">
    <location>
        <begin position="113"/>
        <end position="136"/>
    </location>
</feature>
<accession>A0A561BMP9</accession>
<organism evidence="2 3">
    <name type="scientific">Kribbella amoyensis</name>
    <dbReference type="NCBI Taxonomy" id="996641"/>
    <lineage>
        <taxon>Bacteria</taxon>
        <taxon>Bacillati</taxon>
        <taxon>Actinomycetota</taxon>
        <taxon>Actinomycetes</taxon>
        <taxon>Propionibacteriales</taxon>
        <taxon>Kribbellaceae</taxon>
        <taxon>Kribbella</taxon>
    </lineage>
</organism>
<dbReference type="EMBL" id="VIVK01000001">
    <property type="protein sequence ID" value="TWD80176.1"/>
    <property type="molecule type" value="Genomic_DNA"/>
</dbReference>
<evidence type="ECO:0000313" key="2">
    <source>
        <dbReference type="EMBL" id="TWD80176.1"/>
    </source>
</evidence>
<keyword evidence="1" id="KW-1133">Transmembrane helix</keyword>
<reference evidence="2 3" key="1">
    <citation type="submission" date="2019-06" db="EMBL/GenBank/DDBJ databases">
        <title>Sequencing the genomes of 1000 actinobacteria strains.</title>
        <authorList>
            <person name="Klenk H.-P."/>
        </authorList>
    </citation>
    <scope>NUCLEOTIDE SEQUENCE [LARGE SCALE GENOMIC DNA]</scope>
    <source>
        <strain evidence="2 3">DSM 24683</strain>
    </source>
</reference>
<keyword evidence="3" id="KW-1185">Reference proteome</keyword>
<evidence type="ECO:0000313" key="3">
    <source>
        <dbReference type="Proteomes" id="UP000318380"/>
    </source>
</evidence>